<evidence type="ECO:0008006" key="14">
    <source>
        <dbReference type="Google" id="ProtNLM"/>
    </source>
</evidence>
<dbReference type="GO" id="GO:0006082">
    <property type="term" value="P:organic acid metabolic process"/>
    <property type="evidence" value="ECO:0007669"/>
    <property type="project" value="TreeGrafter"/>
</dbReference>
<evidence type="ECO:0000256" key="7">
    <source>
        <dbReference type="ARBA" id="ARBA00023004"/>
    </source>
</evidence>
<dbReference type="PROSITE" id="PS00086">
    <property type="entry name" value="CYTOCHROME_P450"/>
    <property type="match status" value="1"/>
</dbReference>
<dbReference type="PRINTS" id="PR00385">
    <property type="entry name" value="P450"/>
</dbReference>
<comment type="caution">
    <text evidence="12">The sequence shown here is derived from an EMBL/GenBank/DDBJ whole genome shotgun (WGS) entry which is preliminary data.</text>
</comment>
<dbReference type="InterPro" id="IPR017972">
    <property type="entry name" value="Cyt_P450_CS"/>
</dbReference>
<proteinExistence type="inferred from homology"/>
<evidence type="ECO:0000256" key="8">
    <source>
        <dbReference type="ARBA" id="ARBA00023033"/>
    </source>
</evidence>
<dbReference type="FunFam" id="1.10.630.10:FF:000004">
    <property type="entry name" value="cytochrome P450 2D15 isoform X1"/>
    <property type="match status" value="1"/>
</dbReference>
<organism evidence="12 13">
    <name type="scientific">Alosa alosa</name>
    <name type="common">allis shad</name>
    <dbReference type="NCBI Taxonomy" id="278164"/>
    <lineage>
        <taxon>Eukaryota</taxon>
        <taxon>Metazoa</taxon>
        <taxon>Chordata</taxon>
        <taxon>Craniata</taxon>
        <taxon>Vertebrata</taxon>
        <taxon>Euteleostomi</taxon>
        <taxon>Actinopterygii</taxon>
        <taxon>Neopterygii</taxon>
        <taxon>Teleostei</taxon>
        <taxon>Clupei</taxon>
        <taxon>Clupeiformes</taxon>
        <taxon>Clupeoidei</taxon>
        <taxon>Clupeidae</taxon>
        <taxon>Alosa</taxon>
    </lineage>
</organism>
<reference evidence="12" key="1">
    <citation type="submission" date="2020-10" db="EMBL/GenBank/DDBJ databases">
        <title>Chromosome-scale genome assembly of the Allis shad, Alosa alosa.</title>
        <authorList>
            <person name="Margot Z."/>
            <person name="Christophe K."/>
            <person name="Cabau C."/>
            <person name="Louis A."/>
            <person name="Berthelot C."/>
            <person name="Parey E."/>
            <person name="Roest Crollius H."/>
            <person name="Montfort J."/>
            <person name="Robinson-Rechavi M."/>
            <person name="Bucao C."/>
            <person name="Bouchez O."/>
            <person name="Gislard M."/>
            <person name="Lluch J."/>
            <person name="Milhes M."/>
            <person name="Lampietro C."/>
            <person name="Lopez Roques C."/>
            <person name="Donnadieu C."/>
            <person name="Braasch I."/>
            <person name="Desvignes T."/>
            <person name="Postlethwait J."/>
            <person name="Bobe J."/>
            <person name="Guiguen Y."/>
        </authorList>
    </citation>
    <scope>NUCLEOTIDE SEQUENCE</scope>
    <source>
        <strain evidence="12">M-15738</strain>
        <tissue evidence="12">Blood</tissue>
    </source>
</reference>
<evidence type="ECO:0000256" key="1">
    <source>
        <dbReference type="ARBA" id="ARBA00001971"/>
    </source>
</evidence>
<dbReference type="AlphaFoldDB" id="A0AAV6HDX3"/>
<evidence type="ECO:0000256" key="4">
    <source>
        <dbReference type="ARBA" id="ARBA00022617"/>
    </source>
</evidence>
<evidence type="ECO:0000256" key="2">
    <source>
        <dbReference type="ARBA" id="ARBA00004370"/>
    </source>
</evidence>
<comment type="subcellular location">
    <subcellularLocation>
        <location evidence="2">Membrane</location>
    </subcellularLocation>
</comment>
<dbReference type="GO" id="GO:0005737">
    <property type="term" value="C:cytoplasm"/>
    <property type="evidence" value="ECO:0007669"/>
    <property type="project" value="TreeGrafter"/>
</dbReference>
<keyword evidence="4 10" id="KW-0349">Heme</keyword>
<protein>
    <recommendedName>
        <fullName evidence="14">Cytochrome P450 2J2-like</fullName>
    </recommendedName>
</protein>
<feature type="binding site" description="axial binding residue" evidence="10">
    <location>
        <position position="444"/>
    </location>
    <ligand>
        <name>heme</name>
        <dbReference type="ChEBI" id="CHEBI:30413"/>
    </ligand>
    <ligandPart>
        <name>Fe</name>
        <dbReference type="ChEBI" id="CHEBI:18248"/>
    </ligandPart>
</feature>
<dbReference type="PRINTS" id="PR00463">
    <property type="entry name" value="EP450I"/>
</dbReference>
<gene>
    <name evidence="12" type="ORF">AALO_G00022560</name>
</gene>
<evidence type="ECO:0000313" key="13">
    <source>
        <dbReference type="Proteomes" id="UP000823561"/>
    </source>
</evidence>
<dbReference type="InterPro" id="IPR036396">
    <property type="entry name" value="Cyt_P450_sf"/>
</dbReference>
<evidence type="ECO:0000313" key="12">
    <source>
        <dbReference type="EMBL" id="KAG5284061.1"/>
    </source>
</evidence>
<name>A0AAV6HDX3_9TELE</name>
<dbReference type="GO" id="GO:0020037">
    <property type="term" value="F:heme binding"/>
    <property type="evidence" value="ECO:0007669"/>
    <property type="project" value="InterPro"/>
</dbReference>
<keyword evidence="5 10" id="KW-0479">Metal-binding</keyword>
<dbReference type="Pfam" id="PF00067">
    <property type="entry name" value="p450"/>
    <property type="match status" value="1"/>
</dbReference>
<dbReference type="SUPFAM" id="SSF48264">
    <property type="entry name" value="Cytochrome P450"/>
    <property type="match status" value="1"/>
</dbReference>
<keyword evidence="6 11" id="KW-0560">Oxidoreductase</keyword>
<evidence type="ECO:0000256" key="11">
    <source>
        <dbReference type="RuleBase" id="RU000461"/>
    </source>
</evidence>
<dbReference type="Proteomes" id="UP000823561">
    <property type="component" value="Chromosome 2"/>
</dbReference>
<dbReference type="GO" id="GO:0006805">
    <property type="term" value="P:xenobiotic metabolic process"/>
    <property type="evidence" value="ECO:0007669"/>
    <property type="project" value="TreeGrafter"/>
</dbReference>
<accession>A0AAV6HDX3</accession>
<dbReference type="Gene3D" id="1.10.630.10">
    <property type="entry name" value="Cytochrome P450"/>
    <property type="match status" value="1"/>
</dbReference>
<dbReference type="InterPro" id="IPR050182">
    <property type="entry name" value="Cytochrome_P450_fam2"/>
</dbReference>
<dbReference type="PANTHER" id="PTHR24300">
    <property type="entry name" value="CYTOCHROME P450 508A4-RELATED"/>
    <property type="match status" value="1"/>
</dbReference>
<dbReference type="GO" id="GO:0016020">
    <property type="term" value="C:membrane"/>
    <property type="evidence" value="ECO:0007669"/>
    <property type="project" value="UniProtKB-SubCell"/>
</dbReference>
<dbReference type="GO" id="GO:0016712">
    <property type="term" value="F:oxidoreductase activity, acting on paired donors, with incorporation or reduction of molecular oxygen, reduced flavin or flavoprotein as one donor, and incorporation of one atom of oxygen"/>
    <property type="evidence" value="ECO:0007669"/>
    <property type="project" value="TreeGrafter"/>
</dbReference>
<evidence type="ECO:0000256" key="6">
    <source>
        <dbReference type="ARBA" id="ARBA00023002"/>
    </source>
</evidence>
<dbReference type="InterPro" id="IPR002401">
    <property type="entry name" value="Cyt_P450_E_grp-I"/>
</dbReference>
<comment type="cofactor">
    <cofactor evidence="1 10">
        <name>heme</name>
        <dbReference type="ChEBI" id="CHEBI:30413"/>
    </cofactor>
</comment>
<keyword evidence="13" id="KW-1185">Reference proteome</keyword>
<sequence length="497" mass="56729">MKDRTMFFTAILDWCDSKNCLLMLGLLLLFIRTRKKGNSDFPPGPWVIPLLHDILVGFGHHTIDKIAQRYGHIFSIRRGGIKIVYVSGFKMAHEVLVTQGDNFLDRPVSPLLNEAFKGNGISASNGYRWRRQRHFSVSHIYPFGDGRRALELNILRECALLTEAIQEEIGVAFDPYTKITNAVTNVIGFLVFGKCFNNSSGDFQTLLNLSAETGSLVRTPLAQLYDICPWLMKRFPGPRETILSNYSKVAAFLRKQIEIHKKDWDPFHHRDFIDSYIGEIDKRRKDREAGFQVENLAYCTLDMFEAGTETMTSTLRWALLFMMKYPEVQKAVQAEIDRVVGQSRQPSLADKVNMPYINAVLHETQRVASILPFSTPRVARRDTTLGGYLIPEGTVVITSLSSVLHDKSKWMTPDKFNPNHFLDSQGLFWKREAFFAFSAGKRMCLGEQLAQMELFLFFTSLLQRFTFSSPHGVEPSPKTQGMTVMSPKPFKVWVSTR</sequence>
<evidence type="ECO:0000256" key="5">
    <source>
        <dbReference type="ARBA" id="ARBA00022723"/>
    </source>
</evidence>
<keyword evidence="8 11" id="KW-0503">Monooxygenase</keyword>
<evidence type="ECO:0000256" key="10">
    <source>
        <dbReference type="PIRSR" id="PIRSR602401-1"/>
    </source>
</evidence>
<comment type="similarity">
    <text evidence="3 11">Belongs to the cytochrome P450 family.</text>
</comment>
<dbReference type="GO" id="GO:0005506">
    <property type="term" value="F:iron ion binding"/>
    <property type="evidence" value="ECO:0007669"/>
    <property type="project" value="InterPro"/>
</dbReference>
<keyword evidence="9" id="KW-0472">Membrane</keyword>
<evidence type="ECO:0000256" key="9">
    <source>
        <dbReference type="ARBA" id="ARBA00023136"/>
    </source>
</evidence>
<dbReference type="PANTHER" id="PTHR24300:SF177">
    <property type="entry name" value="CYTOCHROME P450 2J2"/>
    <property type="match status" value="1"/>
</dbReference>
<dbReference type="InterPro" id="IPR001128">
    <property type="entry name" value="Cyt_P450"/>
</dbReference>
<keyword evidence="7 10" id="KW-0408">Iron</keyword>
<evidence type="ECO:0000256" key="3">
    <source>
        <dbReference type="ARBA" id="ARBA00010617"/>
    </source>
</evidence>
<dbReference type="EMBL" id="JADWDJ010000002">
    <property type="protein sequence ID" value="KAG5284061.1"/>
    <property type="molecule type" value="Genomic_DNA"/>
</dbReference>